<dbReference type="PRINTS" id="PR00032">
    <property type="entry name" value="HTHARAC"/>
</dbReference>
<proteinExistence type="predicted"/>
<accession>A0ABW5MB24</accession>
<dbReference type="InterPro" id="IPR037923">
    <property type="entry name" value="HTH-like"/>
</dbReference>
<dbReference type="InterPro" id="IPR009057">
    <property type="entry name" value="Homeodomain-like_sf"/>
</dbReference>
<comment type="caution">
    <text evidence="5">The sequence shown here is derived from an EMBL/GenBank/DDBJ whole genome shotgun (WGS) entry which is preliminary data.</text>
</comment>
<evidence type="ECO:0000259" key="4">
    <source>
        <dbReference type="PROSITE" id="PS01124"/>
    </source>
</evidence>
<evidence type="ECO:0000256" key="2">
    <source>
        <dbReference type="ARBA" id="ARBA00023125"/>
    </source>
</evidence>
<dbReference type="SUPFAM" id="SSF51215">
    <property type="entry name" value="Regulatory protein AraC"/>
    <property type="match status" value="1"/>
</dbReference>
<dbReference type="PROSITE" id="PS01124">
    <property type="entry name" value="HTH_ARAC_FAMILY_2"/>
    <property type="match status" value="1"/>
</dbReference>
<keyword evidence="3" id="KW-0804">Transcription</keyword>
<keyword evidence="1" id="KW-0805">Transcription regulation</keyword>
<evidence type="ECO:0000256" key="1">
    <source>
        <dbReference type="ARBA" id="ARBA00023015"/>
    </source>
</evidence>
<organism evidence="5 6">
    <name type="scientific">Spirosoma soli</name>
    <dbReference type="NCBI Taxonomy" id="1770529"/>
    <lineage>
        <taxon>Bacteria</taxon>
        <taxon>Pseudomonadati</taxon>
        <taxon>Bacteroidota</taxon>
        <taxon>Cytophagia</taxon>
        <taxon>Cytophagales</taxon>
        <taxon>Cytophagaceae</taxon>
        <taxon>Spirosoma</taxon>
    </lineage>
</organism>
<dbReference type="PANTHER" id="PTHR43280">
    <property type="entry name" value="ARAC-FAMILY TRANSCRIPTIONAL REGULATOR"/>
    <property type="match status" value="1"/>
</dbReference>
<name>A0ABW5MB24_9BACT</name>
<dbReference type="Proteomes" id="UP001597469">
    <property type="component" value="Unassembled WGS sequence"/>
</dbReference>
<dbReference type="Gene3D" id="1.10.10.60">
    <property type="entry name" value="Homeodomain-like"/>
    <property type="match status" value="1"/>
</dbReference>
<protein>
    <submittedName>
        <fullName evidence="5">Helix-turn-helix domain-containing protein</fullName>
    </submittedName>
</protein>
<sequence>MSLPTDSSFPAINPAMARERFLIRDESWANRFRPNFNHFIITSLEYSRPVIKLPLPPSRTSNHALILLTTGQLTTTVGQHAFTLTAQDLLIVPAMQIFSLIDIPEDARGFMCFFSKELVINSTNDTDFDFLKLTSNPLVPLSDQQTRFIANLLDRLTIEYYDNGAEKTDLIRPYLSALLTEINRAYVSKTPAKTDAGDRLIQRFMDLLTENVRQKRLVSEYADQLNVSPNHLNKVIKAHTGQSPSVWIDERIVLETKVLLFQTDLSVAQIAVEMGFDDQSNFGKLFRKYTGFSPTDFRRMIDLNQF</sequence>
<dbReference type="PANTHER" id="PTHR43280:SF32">
    <property type="entry name" value="TRANSCRIPTIONAL REGULATORY PROTEIN"/>
    <property type="match status" value="1"/>
</dbReference>
<dbReference type="InterPro" id="IPR018060">
    <property type="entry name" value="HTH_AraC"/>
</dbReference>
<dbReference type="SMART" id="SM00342">
    <property type="entry name" value="HTH_ARAC"/>
    <property type="match status" value="1"/>
</dbReference>
<keyword evidence="2" id="KW-0238">DNA-binding</keyword>
<dbReference type="InterPro" id="IPR020449">
    <property type="entry name" value="Tscrpt_reg_AraC-type_HTH"/>
</dbReference>
<dbReference type="SUPFAM" id="SSF46689">
    <property type="entry name" value="Homeodomain-like"/>
    <property type="match status" value="2"/>
</dbReference>
<dbReference type="RefSeq" id="WP_381527717.1">
    <property type="nucleotide sequence ID" value="NZ_JBHULN010000025.1"/>
</dbReference>
<keyword evidence="6" id="KW-1185">Reference proteome</keyword>
<evidence type="ECO:0000256" key="3">
    <source>
        <dbReference type="ARBA" id="ARBA00023163"/>
    </source>
</evidence>
<reference evidence="6" key="1">
    <citation type="journal article" date="2019" name="Int. J. Syst. Evol. Microbiol.">
        <title>The Global Catalogue of Microorganisms (GCM) 10K type strain sequencing project: providing services to taxonomists for standard genome sequencing and annotation.</title>
        <authorList>
            <consortium name="The Broad Institute Genomics Platform"/>
            <consortium name="The Broad Institute Genome Sequencing Center for Infectious Disease"/>
            <person name="Wu L."/>
            <person name="Ma J."/>
        </authorList>
    </citation>
    <scope>NUCLEOTIDE SEQUENCE [LARGE SCALE GENOMIC DNA]</scope>
    <source>
        <strain evidence="6">KCTC 42805</strain>
    </source>
</reference>
<evidence type="ECO:0000313" key="5">
    <source>
        <dbReference type="EMBL" id="MFD2574235.1"/>
    </source>
</evidence>
<dbReference type="Pfam" id="PF12833">
    <property type="entry name" value="HTH_18"/>
    <property type="match status" value="1"/>
</dbReference>
<feature type="domain" description="HTH araC/xylS-type" evidence="4">
    <location>
        <begin position="202"/>
        <end position="300"/>
    </location>
</feature>
<evidence type="ECO:0000313" key="6">
    <source>
        <dbReference type="Proteomes" id="UP001597469"/>
    </source>
</evidence>
<dbReference type="EMBL" id="JBHULN010000025">
    <property type="protein sequence ID" value="MFD2574235.1"/>
    <property type="molecule type" value="Genomic_DNA"/>
</dbReference>
<gene>
    <name evidence="5" type="ORF">ACFSUS_26610</name>
</gene>